<dbReference type="InterPro" id="IPR007069">
    <property type="entry name" value="Transposase_32"/>
</dbReference>
<accession>A0A328TJD7</accession>
<evidence type="ECO:0000313" key="3">
    <source>
        <dbReference type="Proteomes" id="UP000244334"/>
    </source>
</evidence>
<protein>
    <submittedName>
        <fullName evidence="2">Transposase family protein</fullName>
    </submittedName>
</protein>
<dbReference type="GO" id="GO:0003677">
    <property type="term" value="F:DNA binding"/>
    <property type="evidence" value="ECO:0007669"/>
    <property type="project" value="InterPro"/>
</dbReference>
<name>A0A328TJD7_9GAMM</name>
<dbReference type="GO" id="GO:0004803">
    <property type="term" value="F:transposase activity"/>
    <property type="evidence" value="ECO:0007669"/>
    <property type="project" value="InterPro"/>
</dbReference>
<dbReference type="Proteomes" id="UP000244334">
    <property type="component" value="Unassembled WGS sequence"/>
</dbReference>
<proteinExistence type="predicted"/>
<feature type="non-terminal residue" evidence="2">
    <location>
        <position position="60"/>
    </location>
</feature>
<keyword evidence="3" id="KW-1185">Reference proteome</keyword>
<evidence type="ECO:0000259" key="1">
    <source>
        <dbReference type="Pfam" id="PF04986"/>
    </source>
</evidence>
<dbReference type="GO" id="GO:0006313">
    <property type="term" value="P:DNA transposition"/>
    <property type="evidence" value="ECO:0007669"/>
    <property type="project" value="InterPro"/>
</dbReference>
<comment type="caution">
    <text evidence="2">The sequence shown here is derived from an EMBL/GenBank/DDBJ whole genome shotgun (WGS) entry which is preliminary data.</text>
</comment>
<sequence length="60" mass="7160">MVHHYLDHRTGKHKRQTLSQEEMIGRYISHVLARHFKMVRYSGFLPHSHSKRNKTEGAYA</sequence>
<dbReference type="Pfam" id="PF04986">
    <property type="entry name" value="Y2_Tnp"/>
    <property type="match status" value="1"/>
</dbReference>
<dbReference type="EMBL" id="LJAM02000721">
    <property type="protein sequence ID" value="RAP69523.1"/>
    <property type="molecule type" value="Genomic_DNA"/>
</dbReference>
<feature type="domain" description="Transposase IS801/IS1294" evidence="1">
    <location>
        <begin position="3"/>
        <end position="48"/>
    </location>
</feature>
<organism evidence="2 3">
    <name type="scientific">Candidatus Erwinia dacicola</name>
    <dbReference type="NCBI Taxonomy" id="252393"/>
    <lineage>
        <taxon>Bacteria</taxon>
        <taxon>Pseudomonadati</taxon>
        <taxon>Pseudomonadota</taxon>
        <taxon>Gammaproteobacteria</taxon>
        <taxon>Enterobacterales</taxon>
        <taxon>Erwiniaceae</taxon>
        <taxon>Erwinia</taxon>
    </lineage>
</organism>
<reference evidence="2" key="1">
    <citation type="submission" date="2018-04" db="EMBL/GenBank/DDBJ databases">
        <title>Genomes of the Obligate Erwinia dacicola and Facultative Enterobacter sp. OLF Endosymbionts of the Olive Fruit fly, Bactrocera oleae.</title>
        <authorList>
            <person name="Estes A.M."/>
            <person name="Hearn D.J."/>
            <person name="Agarwal S."/>
            <person name="Pierson E.A."/>
            <person name="Dunning-Hotopp J.C."/>
        </authorList>
    </citation>
    <scope>NUCLEOTIDE SEQUENCE [LARGE SCALE GENOMIC DNA]</scope>
    <source>
        <strain evidence="2">Oroville</strain>
    </source>
</reference>
<gene>
    <name evidence="2" type="ORF">ACZ87_03689</name>
</gene>
<evidence type="ECO:0000313" key="2">
    <source>
        <dbReference type="EMBL" id="RAP69523.1"/>
    </source>
</evidence>
<dbReference type="AlphaFoldDB" id="A0A328TJD7"/>